<protein>
    <submittedName>
        <fullName evidence="1">Uncharacterized protein</fullName>
    </submittedName>
</protein>
<evidence type="ECO:0000313" key="1">
    <source>
        <dbReference type="EMBL" id="KTB30160.1"/>
    </source>
</evidence>
<organism evidence="1 2">
    <name type="scientific">Moniliophthora roreri</name>
    <name type="common">Frosty pod rot fungus</name>
    <name type="synonym">Monilia roreri</name>
    <dbReference type="NCBI Taxonomy" id="221103"/>
    <lineage>
        <taxon>Eukaryota</taxon>
        <taxon>Fungi</taxon>
        <taxon>Dikarya</taxon>
        <taxon>Basidiomycota</taxon>
        <taxon>Agaricomycotina</taxon>
        <taxon>Agaricomycetes</taxon>
        <taxon>Agaricomycetidae</taxon>
        <taxon>Agaricales</taxon>
        <taxon>Marasmiineae</taxon>
        <taxon>Marasmiaceae</taxon>
        <taxon>Moniliophthora</taxon>
    </lineage>
</organism>
<accession>A0A0W0F1F0</accession>
<dbReference type="Proteomes" id="UP000054988">
    <property type="component" value="Unassembled WGS sequence"/>
</dbReference>
<dbReference type="AlphaFoldDB" id="A0A0W0F1F0"/>
<reference evidence="1 2" key="1">
    <citation type="submission" date="2015-12" db="EMBL/GenBank/DDBJ databases">
        <title>Draft genome sequence of Moniliophthora roreri, the causal agent of frosty pod rot of cacao.</title>
        <authorList>
            <person name="Aime M.C."/>
            <person name="Diaz-Valderrama J.R."/>
            <person name="Kijpornyongpan T."/>
            <person name="Phillips-Mora W."/>
        </authorList>
    </citation>
    <scope>NUCLEOTIDE SEQUENCE [LARGE SCALE GENOMIC DNA]</scope>
    <source>
        <strain evidence="1 2">MCA 2952</strain>
    </source>
</reference>
<gene>
    <name evidence="1" type="ORF">WG66_17251</name>
</gene>
<evidence type="ECO:0000313" key="2">
    <source>
        <dbReference type="Proteomes" id="UP000054988"/>
    </source>
</evidence>
<dbReference type="EMBL" id="LATX01002394">
    <property type="protein sequence ID" value="KTB30160.1"/>
    <property type="molecule type" value="Genomic_DNA"/>
</dbReference>
<comment type="caution">
    <text evidence="1">The sequence shown here is derived from an EMBL/GenBank/DDBJ whole genome shotgun (WGS) entry which is preliminary data.</text>
</comment>
<proteinExistence type="predicted"/>
<sequence length="99" mass="11101">MTQAALTHGMDTAIIRKEAHNTTRINGVYVKTVPHITGDIVNMKAQTGYALHYNLNQTHMQALPDLPPTAPNPEKWELKFKDGKGFILVDDETETVRET</sequence>
<name>A0A0W0F1F0_MONRR</name>